<feature type="region of interest" description="Disordered" evidence="5">
    <location>
        <begin position="94"/>
        <end position="140"/>
    </location>
</feature>
<dbReference type="GO" id="GO:0000981">
    <property type="term" value="F:DNA-binding transcription factor activity, RNA polymerase II-specific"/>
    <property type="evidence" value="ECO:0007669"/>
    <property type="project" value="TreeGrafter"/>
</dbReference>
<dbReference type="GO" id="GO:0000978">
    <property type="term" value="F:RNA polymerase II cis-regulatory region sequence-specific DNA binding"/>
    <property type="evidence" value="ECO:0007669"/>
    <property type="project" value="TreeGrafter"/>
</dbReference>
<dbReference type="GO" id="GO:0008270">
    <property type="term" value="F:zinc ion binding"/>
    <property type="evidence" value="ECO:0007669"/>
    <property type="project" value="UniProtKB-KW"/>
</dbReference>
<feature type="non-terminal residue" evidence="7">
    <location>
        <position position="271"/>
    </location>
</feature>
<keyword evidence="2 4" id="KW-0863">Zinc-finger</keyword>
<dbReference type="FunFam" id="3.30.160.60:FF:000264">
    <property type="entry name" value="Zinc finger protein 236"/>
    <property type="match status" value="1"/>
</dbReference>
<dbReference type="InterPro" id="IPR036236">
    <property type="entry name" value="Znf_C2H2_sf"/>
</dbReference>
<dbReference type="SMART" id="SM00355">
    <property type="entry name" value="ZnF_C2H2"/>
    <property type="match status" value="2"/>
</dbReference>
<evidence type="ECO:0000256" key="5">
    <source>
        <dbReference type="SAM" id="MobiDB-lite"/>
    </source>
</evidence>
<dbReference type="PANTHER" id="PTHR23235">
    <property type="entry name" value="KRUEPPEL-LIKE TRANSCRIPTION FACTOR"/>
    <property type="match status" value="1"/>
</dbReference>
<feature type="domain" description="C2H2-type" evidence="6">
    <location>
        <begin position="246"/>
        <end position="271"/>
    </location>
</feature>
<dbReference type="AlphaFoldDB" id="A0A0B6Z5U9"/>
<dbReference type="PROSITE" id="PS50157">
    <property type="entry name" value="ZINC_FINGER_C2H2_2"/>
    <property type="match status" value="2"/>
</dbReference>
<dbReference type="InterPro" id="IPR013087">
    <property type="entry name" value="Znf_C2H2_type"/>
</dbReference>
<evidence type="ECO:0000259" key="6">
    <source>
        <dbReference type="PROSITE" id="PS50157"/>
    </source>
</evidence>
<evidence type="ECO:0000256" key="1">
    <source>
        <dbReference type="ARBA" id="ARBA00022723"/>
    </source>
</evidence>
<dbReference type="PANTHER" id="PTHR23235:SF120">
    <property type="entry name" value="KRUPPEL-LIKE FACTOR 15"/>
    <property type="match status" value="1"/>
</dbReference>
<keyword evidence="1" id="KW-0479">Metal-binding</keyword>
<sequence length="271" mass="30716">MKQEVEMADIIQISKEMISYEDVKIEINEVDSFDEEVTELVEVQQTNLCREDDGRNLQDGEISAGTWSYLSNSQVDVQKVKSPCKVQYALLVRSDNSSENSSERKRTVETNKGDETGNNENPLTKHEINMEASTGDDVNNDERLTEHTRTIVKNIEEETEEYELMDKHKQDIINKTENKNEHQSLTFTNARLHDFRKSLSVSECQQKLASVHTEKNSNKCDICGVVLTTAGNLKVHRRIHTGLKPYKCDVCAAVFSTAGNLKVHGKIHTGE</sequence>
<dbReference type="PROSITE" id="PS00028">
    <property type="entry name" value="ZINC_FINGER_C2H2_1"/>
    <property type="match status" value="2"/>
</dbReference>
<evidence type="ECO:0000256" key="3">
    <source>
        <dbReference type="ARBA" id="ARBA00022833"/>
    </source>
</evidence>
<feature type="compositionally biased region" description="Basic and acidic residues" evidence="5">
    <location>
        <begin position="101"/>
        <end position="115"/>
    </location>
</feature>
<keyword evidence="3" id="KW-0862">Zinc</keyword>
<dbReference type="EMBL" id="HACG01016215">
    <property type="protein sequence ID" value="CEK63080.1"/>
    <property type="molecule type" value="Transcribed_RNA"/>
</dbReference>
<organism evidence="7">
    <name type="scientific">Arion vulgaris</name>
    <dbReference type="NCBI Taxonomy" id="1028688"/>
    <lineage>
        <taxon>Eukaryota</taxon>
        <taxon>Metazoa</taxon>
        <taxon>Spiralia</taxon>
        <taxon>Lophotrochozoa</taxon>
        <taxon>Mollusca</taxon>
        <taxon>Gastropoda</taxon>
        <taxon>Heterobranchia</taxon>
        <taxon>Euthyneura</taxon>
        <taxon>Panpulmonata</taxon>
        <taxon>Eupulmonata</taxon>
        <taxon>Stylommatophora</taxon>
        <taxon>Helicina</taxon>
        <taxon>Arionoidea</taxon>
        <taxon>Arionidae</taxon>
        <taxon>Arion</taxon>
    </lineage>
</organism>
<dbReference type="Pfam" id="PF00096">
    <property type="entry name" value="zf-C2H2"/>
    <property type="match status" value="2"/>
</dbReference>
<reference evidence="7" key="1">
    <citation type="submission" date="2014-12" db="EMBL/GenBank/DDBJ databases">
        <title>Insight into the proteome of Arion vulgaris.</title>
        <authorList>
            <person name="Aradska J."/>
            <person name="Bulat T."/>
            <person name="Smidak R."/>
            <person name="Sarate P."/>
            <person name="Gangsoo J."/>
            <person name="Sialana F."/>
            <person name="Bilban M."/>
            <person name="Lubec G."/>
        </authorList>
    </citation>
    <scope>NUCLEOTIDE SEQUENCE</scope>
    <source>
        <tissue evidence="7">Skin</tissue>
    </source>
</reference>
<gene>
    <name evidence="7" type="primary">ORF47091</name>
</gene>
<evidence type="ECO:0000256" key="4">
    <source>
        <dbReference type="PROSITE-ProRule" id="PRU00042"/>
    </source>
</evidence>
<dbReference type="Gene3D" id="3.30.160.60">
    <property type="entry name" value="Classic Zinc Finger"/>
    <property type="match status" value="2"/>
</dbReference>
<name>A0A0B6Z5U9_9EUPU</name>
<evidence type="ECO:0000256" key="2">
    <source>
        <dbReference type="ARBA" id="ARBA00022771"/>
    </source>
</evidence>
<accession>A0A0B6Z5U9</accession>
<protein>
    <recommendedName>
        <fullName evidence="6">C2H2-type domain-containing protein</fullName>
    </recommendedName>
</protein>
<evidence type="ECO:0000313" key="7">
    <source>
        <dbReference type="EMBL" id="CEK63080.1"/>
    </source>
</evidence>
<feature type="domain" description="C2H2-type" evidence="6">
    <location>
        <begin position="218"/>
        <end position="245"/>
    </location>
</feature>
<dbReference type="SUPFAM" id="SSF57667">
    <property type="entry name" value="beta-beta-alpha zinc fingers"/>
    <property type="match status" value="1"/>
</dbReference>
<proteinExistence type="predicted"/>